<evidence type="ECO:0000313" key="9">
    <source>
        <dbReference type="Proteomes" id="UP001600888"/>
    </source>
</evidence>
<dbReference type="Proteomes" id="UP001600888">
    <property type="component" value="Unassembled WGS sequence"/>
</dbReference>
<comment type="caution">
    <text evidence="8">The sequence shown here is derived from an EMBL/GenBank/DDBJ whole genome shotgun (WGS) entry which is preliminary data.</text>
</comment>
<feature type="transmembrane region" description="Helical" evidence="7">
    <location>
        <begin position="48"/>
        <end position="76"/>
    </location>
</feature>
<sequence>MTDIDPAASSVQGGQVDTNRPSNEEGATNVSNPTSTTQEPDIHYPSGIILVLIVSGLLLSMFLVALDMSIIATAVPRITSDFSSMEDIGWYGSAFFLTQPGNCFLLCLNFLMSDQSYKYMYPLTHTPPYAHPI</sequence>
<dbReference type="PANTHER" id="PTHR23501">
    <property type="entry name" value="MAJOR FACILITATOR SUPERFAMILY"/>
    <property type="match status" value="1"/>
</dbReference>
<evidence type="ECO:0000256" key="2">
    <source>
        <dbReference type="ARBA" id="ARBA00022448"/>
    </source>
</evidence>
<organism evidence="8 9">
    <name type="scientific">Diaporthe vaccinii</name>
    <dbReference type="NCBI Taxonomy" id="105482"/>
    <lineage>
        <taxon>Eukaryota</taxon>
        <taxon>Fungi</taxon>
        <taxon>Dikarya</taxon>
        <taxon>Ascomycota</taxon>
        <taxon>Pezizomycotina</taxon>
        <taxon>Sordariomycetes</taxon>
        <taxon>Sordariomycetidae</taxon>
        <taxon>Diaporthales</taxon>
        <taxon>Diaporthaceae</taxon>
        <taxon>Diaporthe</taxon>
        <taxon>Diaporthe eres species complex</taxon>
    </lineage>
</organism>
<keyword evidence="4 7" id="KW-1133">Transmembrane helix</keyword>
<evidence type="ECO:0000256" key="1">
    <source>
        <dbReference type="ARBA" id="ARBA00004141"/>
    </source>
</evidence>
<evidence type="ECO:0008006" key="10">
    <source>
        <dbReference type="Google" id="ProtNLM"/>
    </source>
</evidence>
<evidence type="ECO:0000256" key="5">
    <source>
        <dbReference type="ARBA" id="ARBA00023136"/>
    </source>
</evidence>
<dbReference type="SUPFAM" id="SSF103473">
    <property type="entry name" value="MFS general substrate transporter"/>
    <property type="match status" value="1"/>
</dbReference>
<proteinExistence type="predicted"/>
<keyword evidence="3 7" id="KW-0812">Transmembrane</keyword>
<keyword evidence="9" id="KW-1185">Reference proteome</keyword>
<dbReference type="InterPro" id="IPR036259">
    <property type="entry name" value="MFS_trans_sf"/>
</dbReference>
<gene>
    <name evidence="8" type="ORF">FJTKL_06559</name>
</gene>
<evidence type="ECO:0000256" key="7">
    <source>
        <dbReference type="SAM" id="Phobius"/>
    </source>
</evidence>
<dbReference type="EMBL" id="JBAWTH010000236">
    <property type="protein sequence ID" value="KAL2272434.1"/>
    <property type="molecule type" value="Genomic_DNA"/>
</dbReference>
<evidence type="ECO:0000256" key="6">
    <source>
        <dbReference type="SAM" id="MobiDB-lite"/>
    </source>
</evidence>
<comment type="subcellular location">
    <subcellularLocation>
        <location evidence="1">Membrane</location>
        <topology evidence="1">Multi-pass membrane protein</topology>
    </subcellularLocation>
</comment>
<accession>A0ABR4DQV2</accession>
<keyword evidence="2" id="KW-0813">Transport</keyword>
<feature type="region of interest" description="Disordered" evidence="6">
    <location>
        <begin position="1"/>
        <end position="41"/>
    </location>
</feature>
<dbReference type="PANTHER" id="PTHR23501:SF177">
    <property type="entry name" value="MAJOR FACILITATOR SUPERFAMILY (MFS) PROFILE DOMAIN-CONTAINING PROTEIN-RELATED"/>
    <property type="match status" value="1"/>
</dbReference>
<feature type="transmembrane region" description="Helical" evidence="7">
    <location>
        <begin position="88"/>
        <end position="111"/>
    </location>
</feature>
<evidence type="ECO:0000256" key="4">
    <source>
        <dbReference type="ARBA" id="ARBA00022989"/>
    </source>
</evidence>
<feature type="compositionally biased region" description="Polar residues" evidence="6">
    <location>
        <begin position="9"/>
        <end position="39"/>
    </location>
</feature>
<protein>
    <recommendedName>
        <fullName evidence="10">Major facilitator superfamily (MFS) profile domain-containing protein</fullName>
    </recommendedName>
</protein>
<name>A0ABR4DQV2_9PEZI</name>
<evidence type="ECO:0000313" key="8">
    <source>
        <dbReference type="EMBL" id="KAL2272434.1"/>
    </source>
</evidence>
<evidence type="ECO:0000256" key="3">
    <source>
        <dbReference type="ARBA" id="ARBA00022692"/>
    </source>
</evidence>
<reference evidence="8 9" key="1">
    <citation type="submission" date="2024-03" db="EMBL/GenBank/DDBJ databases">
        <title>A high-quality draft genome sequence of Diaporthe vaccinii, a causative agent of upright dieback and viscid rot disease in cranberry plants.</title>
        <authorList>
            <person name="Sarrasin M."/>
            <person name="Lang B.F."/>
            <person name="Burger G."/>
        </authorList>
    </citation>
    <scope>NUCLEOTIDE SEQUENCE [LARGE SCALE GENOMIC DNA]</scope>
    <source>
        <strain evidence="8 9">IS7</strain>
    </source>
</reference>
<keyword evidence="5 7" id="KW-0472">Membrane</keyword>